<sequence length="161" mass="18311">MSTVPSVDAILLPADGRNISTVSLMLSTAHPGIHRSIRRHVPHPEVHMDFVAEGAHVKAWDHIIVEWLDGMNRKFSSPYVIFFPTISRDGMAFPINKVIQDMQGPRFNPNNAWRGNIVIAKYKDDQFPFDFLVDASMSDYPIIKNHFLNYGPHGPLRSYRA</sequence>
<dbReference type="EMBL" id="JAACJJ010000028">
    <property type="protein sequence ID" value="KAF5322377.1"/>
    <property type="molecule type" value="Genomic_DNA"/>
</dbReference>
<accession>A0A8H5F3P1</accession>
<keyword evidence="2" id="KW-1185">Reference proteome</keyword>
<dbReference type="Proteomes" id="UP000567179">
    <property type="component" value="Unassembled WGS sequence"/>
</dbReference>
<organism evidence="1 2">
    <name type="scientific">Psilocybe cf. subviscida</name>
    <dbReference type="NCBI Taxonomy" id="2480587"/>
    <lineage>
        <taxon>Eukaryota</taxon>
        <taxon>Fungi</taxon>
        <taxon>Dikarya</taxon>
        <taxon>Basidiomycota</taxon>
        <taxon>Agaricomycotina</taxon>
        <taxon>Agaricomycetes</taxon>
        <taxon>Agaricomycetidae</taxon>
        <taxon>Agaricales</taxon>
        <taxon>Agaricineae</taxon>
        <taxon>Strophariaceae</taxon>
        <taxon>Psilocybe</taxon>
    </lineage>
</organism>
<dbReference type="AlphaFoldDB" id="A0A8H5F3P1"/>
<protein>
    <submittedName>
        <fullName evidence="1">Uncharacterized protein</fullName>
    </submittedName>
</protein>
<dbReference type="OrthoDB" id="3147730at2759"/>
<name>A0A8H5F3P1_9AGAR</name>
<proteinExistence type="predicted"/>
<reference evidence="1 2" key="1">
    <citation type="journal article" date="2020" name="ISME J.">
        <title>Uncovering the hidden diversity of litter-decomposition mechanisms in mushroom-forming fungi.</title>
        <authorList>
            <person name="Floudas D."/>
            <person name="Bentzer J."/>
            <person name="Ahren D."/>
            <person name="Johansson T."/>
            <person name="Persson P."/>
            <person name="Tunlid A."/>
        </authorList>
    </citation>
    <scope>NUCLEOTIDE SEQUENCE [LARGE SCALE GENOMIC DNA]</scope>
    <source>
        <strain evidence="1 2">CBS 101986</strain>
    </source>
</reference>
<gene>
    <name evidence="1" type="ORF">D9619_001067</name>
</gene>
<comment type="caution">
    <text evidence="1">The sequence shown here is derived from an EMBL/GenBank/DDBJ whole genome shotgun (WGS) entry which is preliminary data.</text>
</comment>
<evidence type="ECO:0000313" key="2">
    <source>
        <dbReference type="Proteomes" id="UP000567179"/>
    </source>
</evidence>
<evidence type="ECO:0000313" key="1">
    <source>
        <dbReference type="EMBL" id="KAF5322377.1"/>
    </source>
</evidence>